<dbReference type="Proteomes" id="UP000626982">
    <property type="component" value="Unassembled WGS sequence"/>
</dbReference>
<accession>A0ABQ2KPV6</accession>
<keyword evidence="2" id="KW-1185">Reference proteome</keyword>
<protein>
    <submittedName>
        <fullName evidence="1">Uncharacterized protein</fullName>
    </submittedName>
</protein>
<name>A0ABQ2KPV6_9MICO</name>
<reference evidence="2" key="1">
    <citation type="journal article" date="2019" name="Int. J. Syst. Evol. Microbiol.">
        <title>The Global Catalogue of Microorganisms (GCM) 10K type strain sequencing project: providing services to taxonomists for standard genome sequencing and annotation.</title>
        <authorList>
            <consortium name="The Broad Institute Genomics Platform"/>
            <consortium name="The Broad Institute Genome Sequencing Center for Infectious Disease"/>
            <person name="Wu L."/>
            <person name="Ma J."/>
        </authorList>
    </citation>
    <scope>NUCLEOTIDE SEQUENCE [LARGE SCALE GENOMIC DNA]</scope>
    <source>
        <strain evidence="2">CGMCC 1.6960</strain>
    </source>
</reference>
<organism evidence="1 2">
    <name type="scientific">Agrococcus terreus</name>
    <dbReference type="NCBI Taxonomy" id="574649"/>
    <lineage>
        <taxon>Bacteria</taxon>
        <taxon>Bacillati</taxon>
        <taxon>Actinomycetota</taxon>
        <taxon>Actinomycetes</taxon>
        <taxon>Micrococcales</taxon>
        <taxon>Microbacteriaceae</taxon>
        <taxon>Agrococcus</taxon>
    </lineage>
</organism>
<gene>
    <name evidence="1" type="ORF">GCM10010968_24740</name>
</gene>
<proteinExistence type="predicted"/>
<sequence>MTFTWPPRQAAVAADRVFVIRTAQIHASRRTLSLIGSSCPSSRSSHDRLLAGGRVRSQGRFDARAVAFTIPMALGIAINGLPR</sequence>
<dbReference type="EMBL" id="BMLM01000002">
    <property type="protein sequence ID" value="GGN88791.1"/>
    <property type="molecule type" value="Genomic_DNA"/>
</dbReference>
<evidence type="ECO:0000313" key="1">
    <source>
        <dbReference type="EMBL" id="GGN88791.1"/>
    </source>
</evidence>
<evidence type="ECO:0000313" key="2">
    <source>
        <dbReference type="Proteomes" id="UP000626982"/>
    </source>
</evidence>
<comment type="caution">
    <text evidence="1">The sequence shown here is derived from an EMBL/GenBank/DDBJ whole genome shotgun (WGS) entry which is preliminary data.</text>
</comment>